<keyword evidence="2" id="KW-0472">Membrane</keyword>
<dbReference type="OrthoDB" id="4485680at2"/>
<keyword evidence="4" id="KW-1185">Reference proteome</keyword>
<evidence type="ECO:0000256" key="1">
    <source>
        <dbReference type="SAM" id="MobiDB-lite"/>
    </source>
</evidence>
<gene>
    <name evidence="3" type="ORF">SAMN05216184_11822</name>
</gene>
<evidence type="ECO:0000313" key="3">
    <source>
        <dbReference type="EMBL" id="SSA46473.1"/>
    </source>
</evidence>
<keyword evidence="2" id="KW-1133">Transmembrane helix</keyword>
<organism evidence="3 4">
    <name type="scientific">Georgenia satyanarayanai</name>
    <dbReference type="NCBI Taxonomy" id="860221"/>
    <lineage>
        <taxon>Bacteria</taxon>
        <taxon>Bacillati</taxon>
        <taxon>Actinomycetota</taxon>
        <taxon>Actinomycetes</taxon>
        <taxon>Micrococcales</taxon>
        <taxon>Bogoriellaceae</taxon>
        <taxon>Georgenia</taxon>
    </lineage>
</organism>
<feature type="transmembrane region" description="Helical" evidence="2">
    <location>
        <begin position="12"/>
        <end position="31"/>
    </location>
</feature>
<dbReference type="RefSeq" id="WP_110853704.1">
    <property type="nucleotide sequence ID" value="NZ_QKLZ01000018.1"/>
</dbReference>
<evidence type="ECO:0000256" key="2">
    <source>
        <dbReference type="SAM" id="Phobius"/>
    </source>
</evidence>
<dbReference type="Proteomes" id="UP000250222">
    <property type="component" value="Unassembled WGS sequence"/>
</dbReference>
<reference evidence="3 4" key="1">
    <citation type="submission" date="2016-10" db="EMBL/GenBank/DDBJ databases">
        <authorList>
            <person name="Cai Z."/>
        </authorList>
    </citation>
    <scope>NUCLEOTIDE SEQUENCE [LARGE SCALE GENOMIC DNA]</scope>
    <source>
        <strain evidence="3 4">CGMCC 1.10826</strain>
    </source>
</reference>
<evidence type="ECO:0000313" key="4">
    <source>
        <dbReference type="Proteomes" id="UP000250222"/>
    </source>
</evidence>
<dbReference type="AlphaFoldDB" id="A0A2Y9C7R1"/>
<dbReference type="EMBL" id="UETB01000018">
    <property type="protein sequence ID" value="SSA46473.1"/>
    <property type="molecule type" value="Genomic_DNA"/>
</dbReference>
<accession>A0A2Y9C7R1</accession>
<feature type="compositionally biased region" description="Acidic residues" evidence="1">
    <location>
        <begin position="56"/>
        <end position="73"/>
    </location>
</feature>
<name>A0A2Y9C7R1_9MICO</name>
<keyword evidence="2" id="KW-0812">Transmembrane</keyword>
<protein>
    <submittedName>
        <fullName evidence="3">Uncharacterized protein</fullName>
    </submittedName>
</protein>
<feature type="region of interest" description="Disordered" evidence="1">
    <location>
        <begin position="37"/>
        <end position="75"/>
    </location>
</feature>
<proteinExistence type="predicted"/>
<sequence>MSDTSRRLTPAQLLLIVVVSILVLLFVILLAGRLAGGGDEPTDATPSAAASSGTDEATDDATGDETPTEEPEAEYFASPSGNIVCALTPDSADCVISNFQYEPEDADCEDEDAGGHLRVEAAGASMPCEPLVVAGDVPALDYGQTTTAHGFTCESAESGVTCRHDESGYGFAVARASYELF</sequence>